<dbReference type="PANTHER" id="PTHR33693">
    <property type="entry name" value="TYPE-5 URACIL-DNA GLYCOSYLASE"/>
    <property type="match status" value="1"/>
</dbReference>
<gene>
    <name evidence="14" type="ORF">DHf2319_10320</name>
</gene>
<evidence type="ECO:0000313" key="14">
    <source>
        <dbReference type="EMBL" id="UOD51673.1"/>
    </source>
</evidence>
<keyword evidence="6" id="KW-0479">Metal-binding</keyword>
<dbReference type="SMART" id="SM00987">
    <property type="entry name" value="UreE_C"/>
    <property type="match status" value="1"/>
</dbReference>
<evidence type="ECO:0000256" key="12">
    <source>
        <dbReference type="SAM" id="MobiDB-lite"/>
    </source>
</evidence>
<name>A0ABY4AN11_9BURK</name>
<comment type="similarity">
    <text evidence="2">Belongs to the uracil-DNA glycosylase (UDG) superfamily. Type 4 (UDGa) family.</text>
</comment>
<evidence type="ECO:0000256" key="3">
    <source>
        <dbReference type="ARBA" id="ARBA00012030"/>
    </source>
</evidence>
<dbReference type="SMART" id="SM00986">
    <property type="entry name" value="UDG"/>
    <property type="match status" value="1"/>
</dbReference>
<sequence length="270" mass="28918">MVSRLQHGWLKAMGVDVPWIAVDKSVVDSPNTSVASDTTSAPASTPAGSQPVEQTVAQSVAALPKPVAASSPDLVEQVPGPDLATLSLMQIAQAVTACQHCGLCETRRHAVPGEGVEKPAILIVGEAPGEQEDQQGKPFVGRSGQLLENMLKAIGHGRETSVFITNVVKCRPPANRNPKDEEIAACAPYLARQMEVLAPKAILAMGRFAAQSLLKTEAPLQKLRQATHTIDLGGQSVPVVVTYHPAYLLRRPVDKRLAWEDLKRLRELLS</sequence>
<evidence type="ECO:0000256" key="4">
    <source>
        <dbReference type="ARBA" id="ARBA00019403"/>
    </source>
</evidence>
<dbReference type="EMBL" id="CP063982">
    <property type="protein sequence ID" value="UOD51673.1"/>
    <property type="molecule type" value="Genomic_DNA"/>
</dbReference>
<dbReference type="Proteomes" id="UP000831607">
    <property type="component" value="Chromosome"/>
</dbReference>
<evidence type="ECO:0000313" key="15">
    <source>
        <dbReference type="Proteomes" id="UP000831607"/>
    </source>
</evidence>
<organism evidence="14 15">
    <name type="scientific">Orrella daihaiensis</name>
    <dbReference type="NCBI Taxonomy" id="2782176"/>
    <lineage>
        <taxon>Bacteria</taxon>
        <taxon>Pseudomonadati</taxon>
        <taxon>Pseudomonadota</taxon>
        <taxon>Betaproteobacteria</taxon>
        <taxon>Burkholderiales</taxon>
        <taxon>Alcaligenaceae</taxon>
        <taxon>Orrella</taxon>
    </lineage>
</organism>
<reference evidence="14 15" key="1">
    <citation type="submission" date="2020-11" db="EMBL/GenBank/DDBJ databases">
        <title>Algicoccus daihaiensis sp.nov., isolated from Daihai Lake in Inner Mongolia.</title>
        <authorList>
            <person name="Kai J."/>
        </authorList>
    </citation>
    <scope>NUCLEOTIDE SEQUENCE [LARGE SCALE GENOMIC DNA]</scope>
    <source>
        <strain evidence="15">f23</strain>
    </source>
</reference>
<evidence type="ECO:0000256" key="8">
    <source>
        <dbReference type="ARBA" id="ARBA00022801"/>
    </source>
</evidence>
<dbReference type="EC" id="3.2.2.27" evidence="3"/>
<dbReference type="SUPFAM" id="SSF52141">
    <property type="entry name" value="Uracil-DNA glycosylase-like"/>
    <property type="match status" value="1"/>
</dbReference>
<dbReference type="InterPro" id="IPR036895">
    <property type="entry name" value="Uracil-DNA_glycosylase-like_sf"/>
</dbReference>
<keyword evidence="11" id="KW-0234">DNA repair</keyword>
<evidence type="ECO:0000256" key="11">
    <source>
        <dbReference type="ARBA" id="ARBA00023204"/>
    </source>
</evidence>
<feature type="region of interest" description="Disordered" evidence="12">
    <location>
        <begin position="28"/>
        <end position="50"/>
    </location>
</feature>
<feature type="domain" description="Uracil-DNA glycosylase-like" evidence="13">
    <location>
        <begin position="112"/>
        <end position="263"/>
    </location>
</feature>
<keyword evidence="5" id="KW-0004">4Fe-4S</keyword>
<dbReference type="InterPro" id="IPR005122">
    <property type="entry name" value="Uracil-DNA_glycosylase-like"/>
</dbReference>
<evidence type="ECO:0000256" key="6">
    <source>
        <dbReference type="ARBA" id="ARBA00022723"/>
    </source>
</evidence>
<evidence type="ECO:0000256" key="2">
    <source>
        <dbReference type="ARBA" id="ARBA00006521"/>
    </source>
</evidence>
<evidence type="ECO:0000256" key="5">
    <source>
        <dbReference type="ARBA" id="ARBA00022485"/>
    </source>
</evidence>
<proteinExistence type="inferred from homology"/>
<evidence type="ECO:0000256" key="10">
    <source>
        <dbReference type="ARBA" id="ARBA00023014"/>
    </source>
</evidence>
<keyword evidence="15" id="KW-1185">Reference proteome</keyword>
<accession>A0ABY4AN11</accession>
<keyword evidence="10" id="KW-0411">Iron-sulfur</keyword>
<evidence type="ECO:0000259" key="13">
    <source>
        <dbReference type="SMART" id="SM00986"/>
    </source>
</evidence>
<dbReference type="Pfam" id="PF03167">
    <property type="entry name" value="UDG"/>
    <property type="match status" value="1"/>
</dbReference>
<keyword evidence="8" id="KW-0378">Hydrolase</keyword>
<dbReference type="PANTHER" id="PTHR33693:SF1">
    <property type="entry name" value="TYPE-4 URACIL-DNA GLYCOSYLASE"/>
    <property type="match status" value="1"/>
</dbReference>
<keyword evidence="7" id="KW-0227">DNA damage</keyword>
<keyword evidence="9" id="KW-0408">Iron</keyword>
<protein>
    <recommendedName>
        <fullName evidence="4">Type-4 uracil-DNA glycosylase</fullName>
        <ecNumber evidence="3">3.2.2.27</ecNumber>
    </recommendedName>
</protein>
<dbReference type="CDD" id="cd10030">
    <property type="entry name" value="UDG-F4_TTUDGA_SPO1dp_like"/>
    <property type="match status" value="1"/>
</dbReference>
<evidence type="ECO:0000256" key="7">
    <source>
        <dbReference type="ARBA" id="ARBA00022763"/>
    </source>
</evidence>
<evidence type="ECO:0000256" key="1">
    <source>
        <dbReference type="ARBA" id="ARBA00001400"/>
    </source>
</evidence>
<dbReference type="InterPro" id="IPR051536">
    <property type="entry name" value="UDG_Type-4/5"/>
</dbReference>
<comment type="catalytic activity">
    <reaction evidence="1">
        <text>Hydrolyzes single-stranded DNA or mismatched double-stranded DNA and polynucleotides, releasing free uracil.</text>
        <dbReference type="EC" id="3.2.2.27"/>
    </reaction>
</comment>
<dbReference type="InterPro" id="IPR005273">
    <property type="entry name" value="Ura-DNA_glyco_family4"/>
</dbReference>
<dbReference type="NCBIfam" id="TIGR00758">
    <property type="entry name" value="UDG_fam4"/>
    <property type="match status" value="1"/>
</dbReference>
<dbReference type="Gene3D" id="3.40.470.10">
    <property type="entry name" value="Uracil-DNA glycosylase-like domain"/>
    <property type="match status" value="1"/>
</dbReference>
<evidence type="ECO:0000256" key="9">
    <source>
        <dbReference type="ARBA" id="ARBA00023004"/>
    </source>
</evidence>